<accession>H8I5Y0</accession>
<dbReference type="NCBIfam" id="TIGR00180">
    <property type="entry name" value="parB_part"/>
    <property type="match status" value="1"/>
</dbReference>
<gene>
    <name evidence="2" type="primary">parB</name>
    <name evidence="2" type="ordered locus">Mtc_1462</name>
</gene>
<dbReference type="SMART" id="SM00470">
    <property type="entry name" value="ParB"/>
    <property type="match status" value="1"/>
</dbReference>
<dbReference type="eggNOG" id="arCOG11113">
    <property type="taxonomic scope" value="Archaea"/>
</dbReference>
<name>H8I5Y0_METCZ</name>
<dbReference type="KEGG" id="mez:Mtc_1462"/>
<keyword evidence="3" id="KW-1185">Reference proteome</keyword>
<dbReference type="SUPFAM" id="SSF110849">
    <property type="entry name" value="ParB/Sulfiredoxin"/>
    <property type="match status" value="1"/>
</dbReference>
<evidence type="ECO:0000259" key="1">
    <source>
        <dbReference type="SMART" id="SM00470"/>
    </source>
</evidence>
<reference evidence="2 3" key="1">
    <citation type="journal article" date="2012" name="J. Bacteriol.">
        <title>Complete genome sequence of a thermophilic methanogen, Methanocella conradii HZ254, isolated from Chinese rice field soil.</title>
        <authorList>
            <person name="Lu Z."/>
            <person name="Lu Y."/>
        </authorList>
    </citation>
    <scope>NUCLEOTIDE SEQUENCE [LARGE SCALE GENOMIC DNA]</scope>
    <source>
        <strain evidence="3">DSM 24694 / JCM 17849 / CGMCC 1.5162 / HZ254</strain>
    </source>
</reference>
<organism evidence="2 3">
    <name type="scientific">Methanocella conradii (strain DSM 24694 / JCM 17849 / CGMCC 1.5162 / HZ254)</name>
    <dbReference type="NCBI Taxonomy" id="1041930"/>
    <lineage>
        <taxon>Archaea</taxon>
        <taxon>Methanobacteriati</taxon>
        <taxon>Methanobacteriota</taxon>
        <taxon>Stenosarchaea group</taxon>
        <taxon>Methanomicrobia</taxon>
        <taxon>Methanocellales</taxon>
        <taxon>Methanocellaceae</taxon>
        <taxon>Methanocella</taxon>
    </lineage>
</organism>
<sequence>MHKNVEYRRKNVQTIHIKRIYVDNGHIRRNIRDILGLKETIADAGLLQPILVQQAEQGYKVIDGARRLEALKALEVQELIIGKDVIVDDEETEADFKFKQLIANVQREDINDIELGHAFVVLKEKYGYQYKEIAEIIGKTPHYVAAKVGLAKRLIPEVQELVVKSWEAAKCIRDTLKEESGDAEEPYSMNVKIIEDIARLPAELQRASYEFIRDREMDTGEALRYLRKVKAGLEEARAEEDAEEAGLEVKKYLEKIYRDVDKLSVTIKSSPVVDNEKVASTIEELINRLNLLYMEVKAGSKKSTGVATNL</sequence>
<evidence type="ECO:0000313" key="3">
    <source>
        <dbReference type="Proteomes" id="UP000005233"/>
    </source>
</evidence>
<dbReference type="Pfam" id="PF02195">
    <property type="entry name" value="ParB_N"/>
    <property type="match status" value="1"/>
</dbReference>
<dbReference type="SUPFAM" id="SSF109709">
    <property type="entry name" value="KorB DNA-binding domain-like"/>
    <property type="match status" value="1"/>
</dbReference>
<keyword evidence="2" id="KW-0238">DNA-binding</keyword>
<dbReference type="Gene3D" id="1.10.10.2830">
    <property type="match status" value="1"/>
</dbReference>
<dbReference type="STRING" id="1041930.Mtc_1462"/>
<dbReference type="InterPro" id="IPR003115">
    <property type="entry name" value="ParB_N"/>
</dbReference>
<dbReference type="InterPro" id="IPR036086">
    <property type="entry name" value="ParB/Sulfiredoxin_sf"/>
</dbReference>
<dbReference type="GO" id="GO:0007059">
    <property type="term" value="P:chromosome segregation"/>
    <property type="evidence" value="ECO:0007669"/>
    <property type="project" value="TreeGrafter"/>
</dbReference>
<dbReference type="OrthoDB" id="147887at2157"/>
<dbReference type="PANTHER" id="PTHR33375:SF1">
    <property type="entry name" value="CHROMOSOME-PARTITIONING PROTEIN PARB-RELATED"/>
    <property type="match status" value="1"/>
</dbReference>
<protein>
    <submittedName>
        <fullName evidence="2">Chromosome segregation DNA-binding protein</fullName>
    </submittedName>
</protein>
<proteinExistence type="predicted"/>
<dbReference type="InterPro" id="IPR004437">
    <property type="entry name" value="ParB/RepB/Spo0J"/>
</dbReference>
<dbReference type="GO" id="GO:0003677">
    <property type="term" value="F:DNA binding"/>
    <property type="evidence" value="ECO:0007669"/>
    <property type="project" value="UniProtKB-KW"/>
</dbReference>
<dbReference type="InterPro" id="IPR050336">
    <property type="entry name" value="Chromosome_partition/occlusion"/>
</dbReference>
<dbReference type="GO" id="GO:0005694">
    <property type="term" value="C:chromosome"/>
    <property type="evidence" value="ECO:0007669"/>
    <property type="project" value="TreeGrafter"/>
</dbReference>
<dbReference type="HOGENOM" id="CLU_896044_0_0_2"/>
<dbReference type="EMBL" id="CP003243">
    <property type="protein sequence ID" value="AFD00214.1"/>
    <property type="molecule type" value="Genomic_DNA"/>
</dbReference>
<dbReference type="Gene3D" id="3.90.1530.30">
    <property type="match status" value="1"/>
</dbReference>
<dbReference type="AlphaFoldDB" id="H8I5Y0"/>
<dbReference type="PANTHER" id="PTHR33375">
    <property type="entry name" value="CHROMOSOME-PARTITIONING PROTEIN PARB-RELATED"/>
    <property type="match status" value="1"/>
</dbReference>
<evidence type="ECO:0000313" key="2">
    <source>
        <dbReference type="EMBL" id="AFD00214.1"/>
    </source>
</evidence>
<dbReference type="Proteomes" id="UP000005233">
    <property type="component" value="Chromosome"/>
</dbReference>
<feature type="domain" description="ParB-like N-terminal" evidence="1">
    <location>
        <begin position="13"/>
        <end position="105"/>
    </location>
</feature>